<accession>A0A498QG81</accession>
<dbReference type="Pfam" id="PF01740">
    <property type="entry name" value="STAS"/>
    <property type="match status" value="1"/>
</dbReference>
<keyword evidence="3" id="KW-1185">Reference proteome</keyword>
<dbReference type="InterPro" id="IPR036513">
    <property type="entry name" value="STAS_dom_sf"/>
</dbReference>
<evidence type="ECO:0000313" key="2">
    <source>
        <dbReference type="EMBL" id="VBA43602.1"/>
    </source>
</evidence>
<sequence length="263" mass="28327">MFPAAVTPVMTMTDYDAHMVVDIERHDDATVLTVKGMLDSLTYRELRDAVIKAALEEPRAVIVDVNQLSVPTASAWSVFTSARWHVSTWPDVAVLLISRDAQTRRAITGVGVARYVPVHPTREAALGAMAELSLHGRRRTRAQLPPTAVSVRVARSLIQAWLAAWARDDLVAVAATVATVLVENVLAHTDSAPVLVVENYRDTVTVAVEDNSRQPAARHEVAGRGAETLSGLSIVAALCRAWGSTPTSSGKTVWALVGPENEL</sequence>
<dbReference type="Gene3D" id="3.30.565.10">
    <property type="entry name" value="Histidine kinase-like ATPase, C-terminal domain"/>
    <property type="match status" value="1"/>
</dbReference>
<feature type="domain" description="STAS" evidence="1">
    <location>
        <begin position="19"/>
        <end position="129"/>
    </location>
</feature>
<gene>
    <name evidence="2" type="primary">rsfA_2</name>
    <name evidence="2" type="ORF">LAUMK136_05185</name>
</gene>
<dbReference type="EMBL" id="UPHP01000140">
    <property type="protein sequence ID" value="VBA43602.1"/>
    <property type="molecule type" value="Genomic_DNA"/>
</dbReference>
<dbReference type="PROSITE" id="PS50801">
    <property type="entry name" value="STAS"/>
    <property type="match status" value="1"/>
</dbReference>
<organism evidence="2 3">
    <name type="scientific">Mycobacterium attenuatum</name>
    <dbReference type="NCBI Taxonomy" id="2341086"/>
    <lineage>
        <taxon>Bacteria</taxon>
        <taxon>Bacillati</taxon>
        <taxon>Actinomycetota</taxon>
        <taxon>Actinomycetes</taxon>
        <taxon>Mycobacteriales</taxon>
        <taxon>Mycobacteriaceae</taxon>
        <taxon>Mycobacterium</taxon>
    </lineage>
</organism>
<dbReference type="InterPro" id="IPR002645">
    <property type="entry name" value="STAS_dom"/>
</dbReference>
<dbReference type="PANTHER" id="PTHR35526:SF3">
    <property type="entry name" value="ANTI-SIGMA-F FACTOR RSBW"/>
    <property type="match status" value="1"/>
</dbReference>
<dbReference type="Gene3D" id="3.30.750.24">
    <property type="entry name" value="STAS domain"/>
    <property type="match status" value="1"/>
</dbReference>
<name>A0A498QG81_9MYCO</name>
<evidence type="ECO:0000313" key="3">
    <source>
        <dbReference type="Proteomes" id="UP000273307"/>
    </source>
</evidence>
<reference evidence="2 3" key="1">
    <citation type="submission" date="2018-09" db="EMBL/GenBank/DDBJ databases">
        <authorList>
            <person name="Tagini F."/>
        </authorList>
    </citation>
    <scope>NUCLEOTIDE SEQUENCE [LARGE SCALE GENOMIC DNA]</scope>
    <source>
        <strain evidence="2 3">MK136</strain>
    </source>
</reference>
<protein>
    <submittedName>
        <fullName evidence="2">Anti-sigma-F factor antagonist RsfA</fullName>
    </submittedName>
</protein>
<proteinExistence type="predicted"/>
<dbReference type="InterPro" id="IPR036890">
    <property type="entry name" value="HATPase_C_sf"/>
</dbReference>
<dbReference type="SUPFAM" id="SSF52091">
    <property type="entry name" value="SpoIIaa-like"/>
    <property type="match status" value="1"/>
</dbReference>
<dbReference type="PANTHER" id="PTHR35526">
    <property type="entry name" value="ANTI-SIGMA-F FACTOR RSBW-RELATED"/>
    <property type="match status" value="1"/>
</dbReference>
<dbReference type="AlphaFoldDB" id="A0A498QG81"/>
<dbReference type="InterPro" id="IPR050267">
    <property type="entry name" value="Anti-sigma-factor_SerPK"/>
</dbReference>
<dbReference type="Proteomes" id="UP000273307">
    <property type="component" value="Unassembled WGS sequence"/>
</dbReference>
<dbReference type="CDD" id="cd07043">
    <property type="entry name" value="STAS_anti-anti-sigma_factors"/>
    <property type="match status" value="1"/>
</dbReference>
<evidence type="ECO:0000259" key="1">
    <source>
        <dbReference type="PROSITE" id="PS50801"/>
    </source>
</evidence>